<dbReference type="Gene3D" id="3.90.320.10">
    <property type="match status" value="1"/>
</dbReference>
<comment type="similarity">
    <text evidence="2 20">Belongs to the DNA2/NAM7 helicase family.</text>
</comment>
<dbReference type="PANTHER" id="PTHR10887">
    <property type="entry name" value="DNA2/NAM7 HELICASE FAMILY"/>
    <property type="match status" value="1"/>
</dbReference>
<keyword evidence="18 20" id="KW-0511">Multifunctional enzyme</keyword>
<keyword evidence="10 20" id="KW-0378">Hydrolase</keyword>
<evidence type="ECO:0000256" key="12">
    <source>
        <dbReference type="ARBA" id="ARBA00022840"/>
    </source>
</evidence>
<feature type="domain" description="DNA2/NAM7 helicase-like C-terminal" evidence="24">
    <location>
        <begin position="857"/>
        <end position="1064"/>
    </location>
</feature>
<evidence type="ECO:0000256" key="7">
    <source>
        <dbReference type="ARBA" id="ARBA00022741"/>
    </source>
</evidence>
<feature type="compositionally biased region" description="Polar residues" evidence="21">
    <location>
        <begin position="1123"/>
        <end position="1136"/>
    </location>
</feature>
<dbReference type="GO" id="GO:0006281">
    <property type="term" value="P:DNA repair"/>
    <property type="evidence" value="ECO:0007669"/>
    <property type="project" value="UniProtKB-KW"/>
</dbReference>
<dbReference type="InterPro" id="IPR045055">
    <property type="entry name" value="DNA2/NAM7-like"/>
</dbReference>
<evidence type="ECO:0000256" key="9">
    <source>
        <dbReference type="ARBA" id="ARBA00022763"/>
    </source>
</evidence>
<evidence type="ECO:0000256" key="3">
    <source>
        <dbReference type="ARBA" id="ARBA00022485"/>
    </source>
</evidence>
<keyword evidence="6 20" id="KW-0479">Metal-binding</keyword>
<dbReference type="FunFam" id="3.40.50.300:FF:000789">
    <property type="entry name" value="DNA replication ATP-dependent helicase/nuclease DNA2"/>
    <property type="match status" value="1"/>
</dbReference>
<evidence type="ECO:0000256" key="2">
    <source>
        <dbReference type="ARBA" id="ARBA00007913"/>
    </source>
</evidence>
<dbReference type="InterPro" id="IPR026851">
    <property type="entry name" value="Dna2/JHS1_DEXXQ-box"/>
</dbReference>
<feature type="domain" description="DNA2/NAM7 helicase helicase" evidence="23">
    <location>
        <begin position="681"/>
        <end position="770"/>
    </location>
</feature>
<dbReference type="Pfam" id="PF13086">
    <property type="entry name" value="AAA_11"/>
    <property type="match status" value="2"/>
</dbReference>
<evidence type="ECO:0000256" key="18">
    <source>
        <dbReference type="ARBA" id="ARBA00023268"/>
    </source>
</evidence>
<evidence type="ECO:0000256" key="6">
    <source>
        <dbReference type="ARBA" id="ARBA00022723"/>
    </source>
</evidence>
<comment type="function">
    <text evidence="20">Key enzyme involved in DNA replication and DNA repair. Involved in Okazaki fragments processing by cleaving long flaps that escape FEN1: flaps that are longer than 27 nucleotides are coated by replication protein A complex (RPA), leading to recruit DNA2 which cleaves the flap until it is too short to bind RPA and becomes a substrate for FEN1. Also involved in 5'-end resection of DNA during double-strand break (DSB) repair by mediating the cleavage of 5'-ssDNA.</text>
</comment>
<evidence type="ECO:0000313" key="25">
    <source>
        <dbReference type="EMBL" id="TIC04449.1"/>
    </source>
</evidence>
<keyword evidence="14 20" id="KW-0411">Iron-sulfur</keyword>
<keyword evidence="9 20" id="KW-0227">DNA damage</keyword>
<gene>
    <name evidence="25" type="ORF">E3Q17_00422</name>
</gene>
<evidence type="ECO:0000256" key="13">
    <source>
        <dbReference type="ARBA" id="ARBA00023004"/>
    </source>
</evidence>
<dbReference type="GO" id="GO:0005634">
    <property type="term" value="C:nucleus"/>
    <property type="evidence" value="ECO:0007669"/>
    <property type="project" value="UniProtKB-SubCell"/>
</dbReference>
<dbReference type="InterPro" id="IPR014808">
    <property type="entry name" value="DNA_replication_fac_Dna2_N"/>
</dbReference>
<dbReference type="CDD" id="cd18041">
    <property type="entry name" value="DEXXQc_DNA2"/>
    <property type="match status" value="1"/>
</dbReference>
<feature type="region of interest" description="Disordered" evidence="21">
    <location>
        <begin position="1110"/>
        <end position="1161"/>
    </location>
</feature>
<proteinExistence type="inferred from homology"/>
<feature type="domain" description="DNA replication factor Dna2 N-terminal" evidence="22">
    <location>
        <begin position="98"/>
        <end position="312"/>
    </location>
</feature>
<keyword evidence="15 20" id="KW-0238">DNA-binding</keyword>
<keyword evidence="5 20" id="KW-0540">Nuclease</keyword>
<dbReference type="SUPFAM" id="SSF52540">
    <property type="entry name" value="P-loop containing nucleoside triphosphate hydrolases"/>
    <property type="match status" value="1"/>
</dbReference>
<keyword evidence="3 20" id="KW-0004">4Fe-4S</keyword>
<dbReference type="GO" id="GO:0003677">
    <property type="term" value="F:DNA binding"/>
    <property type="evidence" value="ECO:0007669"/>
    <property type="project" value="UniProtKB-UniRule"/>
</dbReference>
<protein>
    <recommendedName>
        <fullName evidence="20">DNA replication ATP-dependent helicase/nuclease</fullName>
        <ecNumber evidence="20">3.1.-.-</ecNumber>
        <ecNumber evidence="20">3.6.4.12</ecNumber>
    </recommendedName>
</protein>
<feature type="compositionally biased region" description="Low complexity" evidence="21">
    <location>
        <begin position="1111"/>
        <end position="1122"/>
    </location>
</feature>
<dbReference type="GO" id="GO:0071932">
    <property type="term" value="P:replication fork reversal"/>
    <property type="evidence" value="ECO:0007669"/>
    <property type="project" value="TreeGrafter"/>
</dbReference>
<dbReference type="InterPro" id="IPR041679">
    <property type="entry name" value="DNA2/NAM7-like_C"/>
</dbReference>
<evidence type="ECO:0000256" key="15">
    <source>
        <dbReference type="ARBA" id="ARBA00023125"/>
    </source>
</evidence>
<feature type="compositionally biased region" description="Basic and acidic residues" evidence="21">
    <location>
        <begin position="1148"/>
        <end position="1161"/>
    </location>
</feature>
<keyword evidence="11 20" id="KW-0347">Helicase</keyword>
<keyword evidence="20" id="KW-0158">Chromosome</keyword>
<evidence type="ECO:0000256" key="10">
    <source>
        <dbReference type="ARBA" id="ARBA00022801"/>
    </source>
</evidence>
<dbReference type="Gene3D" id="3.40.50.300">
    <property type="entry name" value="P-loop containing nucleotide triphosphate hydrolases"/>
    <property type="match status" value="2"/>
</dbReference>
<feature type="domain" description="DNA2/NAM7 helicase helicase" evidence="23">
    <location>
        <begin position="786"/>
        <end position="847"/>
    </location>
</feature>
<accession>A0A4T0P596</accession>
<evidence type="ECO:0000256" key="11">
    <source>
        <dbReference type="ARBA" id="ARBA00022806"/>
    </source>
</evidence>
<dbReference type="EC" id="3.6.4.12" evidence="20"/>
<keyword evidence="4 20" id="KW-0235">DNA replication</keyword>
<evidence type="ECO:0000256" key="5">
    <source>
        <dbReference type="ARBA" id="ARBA00022722"/>
    </source>
</evidence>
<keyword evidence="7 20" id="KW-0547">Nucleotide-binding</keyword>
<evidence type="ECO:0000256" key="14">
    <source>
        <dbReference type="ARBA" id="ARBA00023014"/>
    </source>
</evidence>
<dbReference type="GO" id="GO:0005694">
    <property type="term" value="C:chromosome"/>
    <property type="evidence" value="ECO:0007669"/>
    <property type="project" value="UniProtKB-SubCell"/>
</dbReference>
<keyword evidence="16 20" id="KW-0234">DNA repair</keyword>
<keyword evidence="13 20" id="KW-0408">Iron</keyword>
<dbReference type="GO" id="GO:0005524">
    <property type="term" value="F:ATP binding"/>
    <property type="evidence" value="ECO:0007669"/>
    <property type="project" value="UniProtKB-UniRule"/>
</dbReference>
<dbReference type="EMBL" id="SPRH01000003">
    <property type="protein sequence ID" value="TIC04449.1"/>
    <property type="molecule type" value="Genomic_DNA"/>
</dbReference>
<dbReference type="CDD" id="cd18808">
    <property type="entry name" value="SF1_C_Upf1"/>
    <property type="match status" value="1"/>
</dbReference>
<dbReference type="FunFam" id="3.40.50.300:FF:001170">
    <property type="entry name" value="DNA replication helicase Dna2"/>
    <property type="match status" value="1"/>
</dbReference>
<evidence type="ECO:0000256" key="21">
    <source>
        <dbReference type="SAM" id="MobiDB-lite"/>
    </source>
</evidence>
<dbReference type="GO" id="GO:0016887">
    <property type="term" value="F:ATP hydrolysis activity"/>
    <property type="evidence" value="ECO:0007669"/>
    <property type="project" value="RHEA"/>
</dbReference>
<keyword evidence="12 20" id="KW-0067">ATP-binding</keyword>
<comment type="caution">
    <text evidence="25">The sequence shown here is derived from an EMBL/GenBank/DDBJ whole genome shotgun (WGS) entry which is preliminary data.</text>
</comment>
<sequence>MIRKESSNYSDLEFDQQDLDNIDNAAQQVDKPDAAIADLLHDTENWEFSDEEADYSKTTRLITRRSRPGYERLRVIEINDGHFDNKYEKRLKCRRTKSDDLLMVILSDDWLECPVKIDDKIHVTGEFDINTSSSQEPISNDRTIRVTAMNNLIILHPDILISVTKVADTAFCSRKALISERIRTVGEQKSKALVYGNIIHEVVQNCLNDDGDFSEKNVKKHLGTTLRIYLADLWESDLDFDASFAECIQKLVRVYNFGDTYFGDMPKVNAEIYDPRSYNDPPTLAINKVCAMEEDIWSPKYGLKGKVDATVQGSLNLKSQGVVNDVIMPLEIKTGKTTVGIEHRAQTMLYSMMIAERYDSTLPSGLLWYTTDNSITRVTPLRNELRSLILKRNTLAYHMTRKEPSKFLRKFNGHDISQDVPDIEDSILPPTIDNTHGCPRCFVVDACMLYKKAIEGPPNERECDIHQLVNEKTGHLNTRQLDFFRAWEELISIEEDDANKYRKHVWTLDGHEREAKGMCFSNMSIRQSTAPDSQVVIAPTTTYKTDFVYVFSKGDLSPLPSTQIVVGDAILISIEPDLVAMGRGFVLSMDQRNITIGLNTPFNRAIFERRSDLDGSPAHGCYRLDKDELGSGMAAVRDSLASLFYTKSNERARKLIVDLETPEYNNEDIMSDNDEKAYNGLNEDQKSAVNRVINTKDYALILGMPGTGKTTTIATAIIELVKRGKSVLLASYTHSAVDTIVRKLEDTSFNILRLGQKSKIHTDVLKFALTADEKVQSIDDLDSLFMNPPVVATTCLGVNHPLFTKRKFDYCIVDEASQITLPVCLGPIRFSEKFILVGDHYQLPPLVRNDYARKNGLDVSLFKRLCDHHPESVVSLAHQYRMAEDIMLLSNQLVYDHKLICGNDAVAKQKLELPNAIKSEKSEDETWLTRVLHPEFSNRVTFLNTDEIPARETIHGDLIENFGEAALVASITEQLINHGVLENQIGVISFYRQQNRQLSTRLKKYNQVELLTADKSQGRDKDCIIVSLCRSNTTGQIGELLNDWRRINVSLTRARSKLIVVGSATTISNSDKLCKFVQLVETKGWSINIPPDALNGCVFPSMSVKSPLTASNTSPSFVNSSSQPAVTKSRSNSPLKSSKRRKTISQSPEKENKKVKKEPRY</sequence>
<evidence type="ECO:0000313" key="26">
    <source>
        <dbReference type="Proteomes" id="UP000307169"/>
    </source>
</evidence>
<reference evidence="25 26" key="1">
    <citation type="submission" date="2019-03" db="EMBL/GenBank/DDBJ databases">
        <title>Sequencing 25 genomes of Wallemia mellicola.</title>
        <authorList>
            <person name="Gostincar C."/>
        </authorList>
    </citation>
    <scope>NUCLEOTIDE SEQUENCE [LARGE SCALE GENOMIC DNA]</scope>
    <source>
        <strain evidence="25 26">EXF-1262</strain>
    </source>
</reference>
<dbReference type="InterPro" id="IPR047187">
    <property type="entry name" value="SF1_C_Upf1"/>
</dbReference>
<comment type="catalytic activity">
    <reaction evidence="19 20">
        <text>ATP + H2O = ADP + phosphate + H(+)</text>
        <dbReference type="Rhea" id="RHEA:13065"/>
        <dbReference type="ChEBI" id="CHEBI:15377"/>
        <dbReference type="ChEBI" id="CHEBI:15378"/>
        <dbReference type="ChEBI" id="CHEBI:30616"/>
        <dbReference type="ChEBI" id="CHEBI:43474"/>
        <dbReference type="ChEBI" id="CHEBI:456216"/>
        <dbReference type="EC" id="3.6.4.12"/>
    </reaction>
</comment>
<dbReference type="Pfam" id="PF08696">
    <property type="entry name" value="Dna2"/>
    <property type="match status" value="1"/>
</dbReference>
<evidence type="ECO:0000256" key="4">
    <source>
        <dbReference type="ARBA" id="ARBA00022705"/>
    </source>
</evidence>
<evidence type="ECO:0000256" key="1">
    <source>
        <dbReference type="ARBA" id="ARBA00001966"/>
    </source>
</evidence>
<dbReference type="Proteomes" id="UP000307169">
    <property type="component" value="Unassembled WGS sequence"/>
</dbReference>
<dbReference type="GO" id="GO:0017116">
    <property type="term" value="F:single-stranded DNA helicase activity"/>
    <property type="evidence" value="ECO:0007669"/>
    <property type="project" value="UniProtKB-UniRule"/>
</dbReference>
<evidence type="ECO:0000259" key="24">
    <source>
        <dbReference type="Pfam" id="PF13087"/>
    </source>
</evidence>
<dbReference type="GO" id="GO:0033567">
    <property type="term" value="P:DNA replication, Okazaki fragment processing"/>
    <property type="evidence" value="ECO:0007669"/>
    <property type="project" value="UniProtKB-UniRule"/>
</dbReference>
<dbReference type="CDD" id="cd22318">
    <property type="entry name" value="DNA2_N-like"/>
    <property type="match status" value="1"/>
</dbReference>
<evidence type="ECO:0000256" key="16">
    <source>
        <dbReference type="ARBA" id="ARBA00023204"/>
    </source>
</evidence>
<dbReference type="InterPro" id="IPR011604">
    <property type="entry name" value="PDDEXK-like_dom_sf"/>
</dbReference>
<evidence type="ECO:0000256" key="8">
    <source>
        <dbReference type="ARBA" id="ARBA00022759"/>
    </source>
</evidence>
<dbReference type="GO" id="GO:0051539">
    <property type="term" value="F:4 iron, 4 sulfur cluster binding"/>
    <property type="evidence" value="ECO:0007669"/>
    <property type="project" value="UniProtKB-UniRule"/>
</dbReference>
<dbReference type="Pfam" id="PF13087">
    <property type="entry name" value="AAA_12"/>
    <property type="match status" value="1"/>
</dbReference>
<dbReference type="PANTHER" id="PTHR10887:SF433">
    <property type="entry name" value="DNA REPLICATION ATP-DEPENDENT HELICASE_NUCLEASE DNA2"/>
    <property type="match status" value="1"/>
</dbReference>
<evidence type="ECO:0000256" key="17">
    <source>
        <dbReference type="ARBA" id="ARBA00023242"/>
    </source>
</evidence>
<evidence type="ECO:0000259" key="22">
    <source>
        <dbReference type="Pfam" id="PF08696"/>
    </source>
</evidence>
<comment type="cofactor">
    <cofactor evidence="1">
        <name>[4Fe-4S] cluster</name>
        <dbReference type="ChEBI" id="CHEBI:49883"/>
    </cofactor>
</comment>
<dbReference type="AlphaFoldDB" id="A0A4T0P596"/>
<name>A0A4T0P596_9BASI</name>
<dbReference type="GO" id="GO:0017108">
    <property type="term" value="F:5'-flap endonuclease activity"/>
    <property type="evidence" value="ECO:0007669"/>
    <property type="project" value="UniProtKB-UniRule"/>
</dbReference>
<keyword evidence="17 20" id="KW-0539">Nucleus</keyword>
<comment type="subcellular location">
    <subcellularLocation>
        <location evidence="20">Nucleus</location>
    </subcellularLocation>
    <subcellularLocation>
        <location evidence="20">Chromosome</location>
    </subcellularLocation>
</comment>
<dbReference type="GO" id="GO:0046872">
    <property type="term" value="F:metal ion binding"/>
    <property type="evidence" value="ECO:0007669"/>
    <property type="project" value="UniProtKB-UniRule"/>
</dbReference>
<dbReference type="GO" id="GO:0005737">
    <property type="term" value="C:cytoplasm"/>
    <property type="evidence" value="ECO:0007669"/>
    <property type="project" value="TreeGrafter"/>
</dbReference>
<evidence type="ECO:0000259" key="23">
    <source>
        <dbReference type="Pfam" id="PF13086"/>
    </source>
</evidence>
<evidence type="ECO:0000256" key="20">
    <source>
        <dbReference type="RuleBase" id="RU367041"/>
    </source>
</evidence>
<dbReference type="EC" id="3.1.-.-" evidence="20"/>
<evidence type="ECO:0000256" key="19">
    <source>
        <dbReference type="ARBA" id="ARBA00047995"/>
    </source>
</evidence>
<dbReference type="InterPro" id="IPR027417">
    <property type="entry name" value="P-loop_NTPase"/>
</dbReference>
<keyword evidence="8" id="KW-0255">Endonuclease</keyword>
<dbReference type="InterPro" id="IPR041677">
    <property type="entry name" value="DNA2/NAM7_AAA_11"/>
</dbReference>
<organism evidence="25 26">
    <name type="scientific">Wallemia mellicola</name>
    <dbReference type="NCBI Taxonomy" id="1708541"/>
    <lineage>
        <taxon>Eukaryota</taxon>
        <taxon>Fungi</taxon>
        <taxon>Dikarya</taxon>
        <taxon>Basidiomycota</taxon>
        <taxon>Wallemiomycotina</taxon>
        <taxon>Wallemiomycetes</taxon>
        <taxon>Wallemiales</taxon>
        <taxon>Wallemiaceae</taxon>
        <taxon>Wallemia</taxon>
    </lineage>
</organism>